<dbReference type="RefSeq" id="WP_145975759.1">
    <property type="nucleotide sequence ID" value="NZ_CYPS01000008.1"/>
</dbReference>
<accession>A0A0P1EN87</accession>
<evidence type="ECO:0008006" key="3">
    <source>
        <dbReference type="Google" id="ProtNLM"/>
    </source>
</evidence>
<dbReference type="Proteomes" id="UP000050786">
    <property type="component" value="Unassembled WGS sequence"/>
</dbReference>
<proteinExistence type="predicted"/>
<evidence type="ECO:0000313" key="1">
    <source>
        <dbReference type="EMBL" id="CUH41562.1"/>
    </source>
</evidence>
<dbReference type="AlphaFoldDB" id="A0A0P1EN87"/>
<dbReference type="SUPFAM" id="SSF46955">
    <property type="entry name" value="Putative DNA-binding domain"/>
    <property type="match status" value="1"/>
</dbReference>
<reference evidence="2" key="1">
    <citation type="submission" date="2015-09" db="EMBL/GenBank/DDBJ databases">
        <authorList>
            <person name="Rodrigo-Torres L."/>
            <person name="Arahal D.R."/>
        </authorList>
    </citation>
    <scope>NUCLEOTIDE SEQUENCE [LARGE SCALE GENOMIC DNA]</scope>
    <source>
        <strain evidence="2">CECT 4293</strain>
    </source>
</reference>
<name>A0A0P1EN87_9RHOB</name>
<protein>
    <recommendedName>
        <fullName evidence="3">Helix-turn-helix domain protein</fullName>
    </recommendedName>
</protein>
<dbReference type="EMBL" id="CYPS01000008">
    <property type="protein sequence ID" value="CUH41562.1"/>
    <property type="molecule type" value="Genomic_DNA"/>
</dbReference>
<dbReference type="InterPro" id="IPR009061">
    <property type="entry name" value="DNA-bd_dom_put_sf"/>
</dbReference>
<evidence type="ECO:0000313" key="2">
    <source>
        <dbReference type="Proteomes" id="UP000050786"/>
    </source>
</evidence>
<gene>
    <name evidence="1" type="ORF">RUM4293_00436</name>
</gene>
<sequence length="56" mass="6569">MQLLTPEQKAKELQTTIRTLAEWRKLGIGPVYKQYGRHVRYYPETMPYQKDITGAA</sequence>
<keyword evidence="2" id="KW-1185">Reference proteome</keyword>
<organism evidence="1 2">
    <name type="scientific">Ruegeria atlantica</name>
    <dbReference type="NCBI Taxonomy" id="81569"/>
    <lineage>
        <taxon>Bacteria</taxon>
        <taxon>Pseudomonadati</taxon>
        <taxon>Pseudomonadota</taxon>
        <taxon>Alphaproteobacteria</taxon>
        <taxon>Rhodobacterales</taxon>
        <taxon>Roseobacteraceae</taxon>
        <taxon>Ruegeria</taxon>
    </lineage>
</organism>